<evidence type="ECO:0000313" key="2">
    <source>
        <dbReference type="Proteomes" id="UP000272729"/>
    </source>
</evidence>
<dbReference type="AlphaFoldDB" id="A0A495XEM8"/>
<accession>A0A495XEM8</accession>
<name>A0A495XEM8_9PSEU</name>
<gene>
    <name evidence="1" type="ORF">DFJ66_5786</name>
</gene>
<organism evidence="1 2">
    <name type="scientific">Saccharothrix variisporea</name>
    <dbReference type="NCBI Taxonomy" id="543527"/>
    <lineage>
        <taxon>Bacteria</taxon>
        <taxon>Bacillati</taxon>
        <taxon>Actinomycetota</taxon>
        <taxon>Actinomycetes</taxon>
        <taxon>Pseudonocardiales</taxon>
        <taxon>Pseudonocardiaceae</taxon>
        <taxon>Saccharothrix</taxon>
    </lineage>
</organism>
<keyword evidence="2" id="KW-1185">Reference proteome</keyword>
<evidence type="ECO:0000313" key="1">
    <source>
        <dbReference type="EMBL" id="RKT72472.1"/>
    </source>
</evidence>
<dbReference type="EMBL" id="RBXR01000001">
    <property type="protein sequence ID" value="RKT72472.1"/>
    <property type="molecule type" value="Genomic_DNA"/>
</dbReference>
<dbReference type="InterPro" id="IPR022536">
    <property type="entry name" value="EspC"/>
</dbReference>
<dbReference type="Proteomes" id="UP000272729">
    <property type="component" value="Unassembled WGS sequence"/>
</dbReference>
<dbReference type="RefSeq" id="WP_121225535.1">
    <property type="nucleotide sequence ID" value="NZ_JBIUBA010000033.1"/>
</dbReference>
<dbReference type="GO" id="GO:0009306">
    <property type="term" value="P:protein secretion"/>
    <property type="evidence" value="ECO:0007669"/>
    <property type="project" value="InterPro"/>
</dbReference>
<sequence>MSGFKVQAAQLRTFAGGQEGRQSEIEAVANSVAGVDLGGDTFGQLLQFFAGDAQEAAAQTVEAIKALAAAHGEAAGDTILTAVDYENVEDGNRQTFGGGA</sequence>
<dbReference type="Pfam" id="PF10824">
    <property type="entry name" value="T7SS_ESX_EspC"/>
    <property type="match status" value="1"/>
</dbReference>
<dbReference type="OrthoDB" id="3700243at2"/>
<reference evidence="1 2" key="1">
    <citation type="submission" date="2018-10" db="EMBL/GenBank/DDBJ databases">
        <title>Sequencing the genomes of 1000 actinobacteria strains.</title>
        <authorList>
            <person name="Klenk H.-P."/>
        </authorList>
    </citation>
    <scope>NUCLEOTIDE SEQUENCE [LARGE SCALE GENOMIC DNA]</scope>
    <source>
        <strain evidence="1 2">DSM 43911</strain>
    </source>
</reference>
<proteinExistence type="predicted"/>
<comment type="caution">
    <text evidence="1">The sequence shown here is derived from an EMBL/GenBank/DDBJ whole genome shotgun (WGS) entry which is preliminary data.</text>
</comment>
<protein>
    <submittedName>
        <fullName evidence="1">Excreted virulence factor EspC (Type VII ESX diderm)</fullName>
    </submittedName>
</protein>